<evidence type="ECO:0000313" key="3">
    <source>
        <dbReference type="Proteomes" id="UP000248259"/>
    </source>
</evidence>
<protein>
    <submittedName>
        <fullName evidence="2">Type VI secretion system protein TssA</fullName>
    </submittedName>
</protein>
<organism evidence="2 3">
    <name type="scientific">Parazoarcus communis SWub3 = DSM 12120</name>
    <dbReference type="NCBI Taxonomy" id="1121029"/>
    <lineage>
        <taxon>Bacteria</taxon>
        <taxon>Pseudomonadati</taxon>
        <taxon>Pseudomonadota</taxon>
        <taxon>Betaproteobacteria</taxon>
        <taxon>Rhodocyclales</taxon>
        <taxon>Zoogloeaceae</taxon>
        <taxon>Parazoarcus</taxon>
    </lineage>
</organism>
<dbReference type="InterPro" id="IPR010657">
    <property type="entry name" value="ImpA_N"/>
</dbReference>
<comment type="caution">
    <text evidence="2">The sequence shown here is derived from an EMBL/GenBank/DDBJ whole genome shotgun (WGS) entry which is preliminary data.</text>
</comment>
<accession>A0A323V4H4</accession>
<dbReference type="OrthoDB" id="9771118at2"/>
<proteinExistence type="predicted"/>
<dbReference type="PANTHER" id="PTHR37951:SF1">
    <property type="entry name" value="TYPE VI SECRETION SYSTEM COMPONENT TSSA1"/>
    <property type="match status" value="1"/>
</dbReference>
<keyword evidence="3" id="KW-1185">Reference proteome</keyword>
<dbReference type="EMBL" id="QKOE01000018">
    <property type="protein sequence ID" value="PZA15068.1"/>
    <property type="molecule type" value="Genomic_DNA"/>
</dbReference>
<feature type="domain" description="ImpA N-terminal" evidence="1">
    <location>
        <begin position="23"/>
        <end position="138"/>
    </location>
</feature>
<gene>
    <name evidence="2" type="primary">tssA</name>
    <name evidence="2" type="ORF">DNK49_18905</name>
</gene>
<dbReference type="AlphaFoldDB" id="A0A323V4H4"/>
<evidence type="ECO:0000259" key="1">
    <source>
        <dbReference type="Pfam" id="PF06812"/>
    </source>
</evidence>
<dbReference type="RefSeq" id="WP_110528293.1">
    <property type="nucleotide sequence ID" value="NZ_QKOE01000018.1"/>
</dbReference>
<dbReference type="Pfam" id="PF06812">
    <property type="entry name" value="ImpA_N"/>
    <property type="match status" value="1"/>
</dbReference>
<evidence type="ECO:0000313" key="2">
    <source>
        <dbReference type="EMBL" id="PZA15068.1"/>
    </source>
</evidence>
<dbReference type="NCBIfam" id="TIGR03363">
    <property type="entry name" value="VI_chp_8"/>
    <property type="match status" value="1"/>
</dbReference>
<reference evidence="2 3" key="1">
    <citation type="submission" date="2018-06" db="EMBL/GenBank/DDBJ databases">
        <title>Azoarcus communis strain SWub3 genome.</title>
        <authorList>
            <person name="Zorraquino Salvo V."/>
            <person name="Toubiana D."/>
            <person name="Blumwald E."/>
        </authorList>
    </citation>
    <scope>NUCLEOTIDE SEQUENCE [LARGE SCALE GENOMIC DNA]</scope>
    <source>
        <strain evidence="2 3">SWub3</strain>
    </source>
</reference>
<dbReference type="InterPro" id="IPR017740">
    <property type="entry name" value="TssA-like"/>
</dbReference>
<dbReference type="Proteomes" id="UP000248259">
    <property type="component" value="Unassembled WGS sequence"/>
</dbReference>
<name>A0A323V4H4_9RHOO</name>
<dbReference type="PANTHER" id="PTHR37951">
    <property type="entry name" value="CYTOPLASMIC PROTEIN-RELATED"/>
    <property type="match status" value="1"/>
</dbReference>
<sequence>MLADSTLFTSLLENLPAPPEYGACGPDLEYDPRFLDFLSSSREKPERQLGNQIIPAQAPDWRAVMQQGTRLSMESRDLRIAVVLTQAATELTDLSGLVQGLLLIHSWLEQHWDDLHPTLNHDGERDPLLRMNALASLADPAGCLKAVRQACFLDCPIGTLSLGDAESILKGRTTSENAVVTSADQMERLLSDESERNAERLAALTHASRTLAEIDALWRSRVEAEYWPELGPLKDLLNRLSVLGEGQALSSSDMAEPIPGCTPETESVPLRATAVRTLPERVTNRHDAFLALAVARRYFESHEPSHPAPLLIRRIEKLADLGFAEILAELTPDALAQLRHITGENNTAG</sequence>